<keyword evidence="1" id="KW-0496">Mitochondrion</keyword>
<organism evidence="1">
    <name type="scientific">Picea glauca</name>
    <name type="common">White spruce</name>
    <name type="synonym">Pinus glauca</name>
    <dbReference type="NCBI Taxonomy" id="3330"/>
    <lineage>
        <taxon>Eukaryota</taxon>
        <taxon>Viridiplantae</taxon>
        <taxon>Streptophyta</taxon>
        <taxon>Embryophyta</taxon>
        <taxon>Tracheophyta</taxon>
        <taxon>Spermatophyta</taxon>
        <taxon>Pinopsida</taxon>
        <taxon>Pinidae</taxon>
        <taxon>Conifers I</taxon>
        <taxon>Pinales</taxon>
        <taxon>Pinaceae</taxon>
        <taxon>Picea</taxon>
    </lineage>
</organism>
<name>A0A124GN91_PICGL</name>
<evidence type="ECO:0000313" key="1">
    <source>
        <dbReference type="EMBL" id="KUM48068.1"/>
    </source>
</evidence>
<comment type="caution">
    <text evidence="1">The sequence shown here is derived from an EMBL/GenBank/DDBJ whole genome shotgun (WGS) entry which is preliminary data.</text>
</comment>
<gene>
    <name evidence="1" type="ORF">ABT39_MTgene5064</name>
</gene>
<geneLocation type="mitochondrion" evidence="1"/>
<accession>A0A124GN91</accession>
<dbReference type="EMBL" id="LKAM01000006">
    <property type="protein sequence ID" value="KUM48068.1"/>
    <property type="molecule type" value="Genomic_DNA"/>
</dbReference>
<reference evidence="1" key="1">
    <citation type="journal article" date="2015" name="Genome Biol. Evol.">
        <title>Organellar Genomes of White Spruce (Picea glauca): Assembly and Annotation.</title>
        <authorList>
            <person name="Jackman S.D."/>
            <person name="Warren R.L."/>
            <person name="Gibb E.A."/>
            <person name="Vandervalk B.P."/>
            <person name="Mohamadi H."/>
            <person name="Chu J."/>
            <person name="Raymond A."/>
            <person name="Pleasance S."/>
            <person name="Coope R."/>
            <person name="Wildung M.R."/>
            <person name="Ritland C.E."/>
            <person name="Bousquet J."/>
            <person name="Jones S.J."/>
            <person name="Bohlmann J."/>
            <person name="Birol I."/>
        </authorList>
    </citation>
    <scope>NUCLEOTIDE SEQUENCE [LARGE SCALE GENOMIC DNA]</scope>
    <source>
        <tissue evidence="1">Flushing bud</tissue>
    </source>
</reference>
<sequence>MFRPRGTCTSLCSTKLIPMLQIKWSAFLPIRLPQCLCRCLGFGSPGNCLNKIMSQLVDMPLPVIGIH</sequence>
<dbReference type="AlphaFoldDB" id="A0A124GN91"/>
<proteinExistence type="predicted"/>
<protein>
    <submittedName>
        <fullName evidence="1">Uncharacterized protein</fullName>
    </submittedName>
</protein>